<keyword evidence="4" id="KW-0328">Glycosyltransferase</keyword>
<accession>A0A0G4ILQ0</accession>
<organism evidence="11 12">
    <name type="scientific">Plasmodiophora brassicae</name>
    <name type="common">Clubroot disease agent</name>
    <dbReference type="NCBI Taxonomy" id="37360"/>
    <lineage>
        <taxon>Eukaryota</taxon>
        <taxon>Sar</taxon>
        <taxon>Rhizaria</taxon>
        <taxon>Endomyxa</taxon>
        <taxon>Phytomyxea</taxon>
        <taxon>Plasmodiophorida</taxon>
        <taxon>Plasmodiophoridae</taxon>
        <taxon>Plasmodiophora</taxon>
    </lineage>
</organism>
<gene>
    <name evidence="11" type="ORF">PBRA_004754</name>
</gene>
<reference evidence="11 12" key="1">
    <citation type="submission" date="2015-02" db="EMBL/GenBank/DDBJ databases">
        <authorList>
            <person name="Chooi Y.-H."/>
        </authorList>
    </citation>
    <scope>NUCLEOTIDE SEQUENCE [LARGE SCALE GENOMIC DNA]</scope>
    <source>
        <strain evidence="11">E3</strain>
    </source>
</reference>
<dbReference type="Pfam" id="PF01644">
    <property type="entry name" value="Chitin_synth_1"/>
    <property type="match status" value="1"/>
</dbReference>
<evidence type="ECO:0000256" key="10">
    <source>
        <dbReference type="SAM" id="Phobius"/>
    </source>
</evidence>
<dbReference type="GO" id="GO:0071555">
    <property type="term" value="P:cell wall organization"/>
    <property type="evidence" value="ECO:0007669"/>
    <property type="project" value="UniProtKB-KW"/>
</dbReference>
<comment type="subcellular location">
    <subcellularLocation>
        <location evidence="1">Cell membrane</location>
        <topology evidence="1">Multi-pass membrane protein</topology>
    </subcellularLocation>
</comment>
<dbReference type="EC" id="2.4.1.16" evidence="2"/>
<feature type="transmembrane region" description="Helical" evidence="10">
    <location>
        <begin position="642"/>
        <end position="667"/>
    </location>
</feature>
<feature type="transmembrane region" description="Helical" evidence="10">
    <location>
        <begin position="433"/>
        <end position="454"/>
    </location>
</feature>
<evidence type="ECO:0000313" key="11">
    <source>
        <dbReference type="EMBL" id="CEO96064.1"/>
    </source>
</evidence>
<evidence type="ECO:0000256" key="1">
    <source>
        <dbReference type="ARBA" id="ARBA00004651"/>
    </source>
</evidence>
<feature type="transmembrane region" description="Helical" evidence="10">
    <location>
        <begin position="611"/>
        <end position="630"/>
    </location>
</feature>
<evidence type="ECO:0000256" key="2">
    <source>
        <dbReference type="ARBA" id="ARBA00012543"/>
    </source>
</evidence>
<feature type="transmembrane region" description="Helical" evidence="10">
    <location>
        <begin position="466"/>
        <end position="487"/>
    </location>
</feature>
<proteinExistence type="predicted"/>
<dbReference type="GO" id="GO:0004100">
    <property type="term" value="F:chitin synthase activity"/>
    <property type="evidence" value="ECO:0007669"/>
    <property type="project" value="UniProtKB-EC"/>
</dbReference>
<dbReference type="EMBL" id="CDSF01000046">
    <property type="protein sequence ID" value="CEO96064.1"/>
    <property type="molecule type" value="Genomic_DNA"/>
</dbReference>
<evidence type="ECO:0000256" key="5">
    <source>
        <dbReference type="ARBA" id="ARBA00022679"/>
    </source>
</evidence>
<sequence length="684" mass="76877">MGGARSDEHYPGGPPAEADASYEIAETLRYTAVQTRYPVEFTKKGYRCQFAGSECTLLIVVTMYNEGVDELRRTMRGVCENVKTFTQREDDRNFWKRITVCIVSDGRATASQETLEWATEQGIFSQEEINKQMDSGADVGVHLFETTIMWMEENERKSRYPPIQVMFALKEHNAGKIDSHYWFFKAFADQIKPEFCFLLDVGTRPKPKALYFLNVNLGYRWETMHRNSQIGGCCGEITTMSTWSANPIVAAQTFEYKVSNFLDKASESVAGYVSVLPGAFSAYRYTALEGAPLDKYFHHIATPMDGLTPFEANQYLAEDRILCFELLAKAGNNYTLHYDKRAIAETDCPTGLVDLIKQRRRWLNGSLLASCYTVLNTLRFLKNTTHTPIRKAVVTMQFLFTFLQLMMAWLLIANVYLTFLFSMTIVLGPDSPLFLILRYIILALIMAQFVLGLGNRAPAVGKKYKAIAVLWSIIFAATTGMSIYTLATGAVTFQVLIAALAGSVGLLLIAATMHGDIVVVLGNFLQYFLVAPVFLVIFPVYSICNLHDISWGTKGISEAAEAVRDDNADAHKDVNERVRARLRRIEKIRKAEKALKAIQQDRFSDFRSTVLLLWILSQGLYVSLITTFDANPGGNHAIGRYFLTVMFGIVAGLNGLRFAGSTLYLIVHQHTKKQKPPAYPSQYP</sequence>
<evidence type="ECO:0000256" key="7">
    <source>
        <dbReference type="ARBA" id="ARBA00022989"/>
    </source>
</evidence>
<keyword evidence="3" id="KW-1003">Cell membrane</keyword>
<dbReference type="PANTHER" id="PTHR22914:SF9">
    <property type="entry name" value="CHITIN SYNTHASE 1"/>
    <property type="match status" value="1"/>
</dbReference>
<keyword evidence="8 10" id="KW-0472">Membrane</keyword>
<dbReference type="AlphaFoldDB" id="A0A0G4ILQ0"/>
<dbReference type="InterPro" id="IPR029044">
    <property type="entry name" value="Nucleotide-diphossugar_trans"/>
</dbReference>
<evidence type="ECO:0000256" key="9">
    <source>
        <dbReference type="ARBA" id="ARBA00023316"/>
    </source>
</evidence>
<feature type="transmembrane region" description="Helical" evidence="10">
    <location>
        <begin position="493"/>
        <end position="512"/>
    </location>
</feature>
<dbReference type="GO" id="GO:0005886">
    <property type="term" value="C:plasma membrane"/>
    <property type="evidence" value="ECO:0007669"/>
    <property type="project" value="UniProtKB-SubCell"/>
</dbReference>
<evidence type="ECO:0000256" key="3">
    <source>
        <dbReference type="ARBA" id="ARBA00022475"/>
    </source>
</evidence>
<feature type="transmembrane region" description="Helical" evidence="10">
    <location>
        <begin position="524"/>
        <end position="543"/>
    </location>
</feature>
<feature type="transmembrane region" description="Helical" evidence="10">
    <location>
        <begin position="402"/>
        <end position="427"/>
    </location>
</feature>
<dbReference type="OrthoDB" id="26569at2759"/>
<dbReference type="PANTHER" id="PTHR22914">
    <property type="entry name" value="CHITIN SYNTHASE"/>
    <property type="match status" value="1"/>
</dbReference>
<dbReference type="GO" id="GO:0006031">
    <property type="term" value="P:chitin biosynthetic process"/>
    <property type="evidence" value="ECO:0007669"/>
    <property type="project" value="TreeGrafter"/>
</dbReference>
<keyword evidence="12" id="KW-1185">Reference proteome</keyword>
<dbReference type="OMA" id="AWILHYV"/>
<evidence type="ECO:0000313" key="12">
    <source>
        <dbReference type="Proteomes" id="UP000039324"/>
    </source>
</evidence>
<dbReference type="STRING" id="37360.A0A0G4ILQ0"/>
<keyword evidence="7 10" id="KW-1133">Transmembrane helix</keyword>
<evidence type="ECO:0000256" key="8">
    <source>
        <dbReference type="ARBA" id="ARBA00023136"/>
    </source>
</evidence>
<evidence type="ECO:0000256" key="6">
    <source>
        <dbReference type="ARBA" id="ARBA00022692"/>
    </source>
</evidence>
<evidence type="ECO:0000256" key="4">
    <source>
        <dbReference type="ARBA" id="ARBA00022676"/>
    </source>
</evidence>
<protein>
    <recommendedName>
        <fullName evidence="2">chitin synthase</fullName>
        <ecNumber evidence="2">2.4.1.16</ecNumber>
    </recommendedName>
</protein>
<dbReference type="SUPFAM" id="SSF53448">
    <property type="entry name" value="Nucleotide-diphospho-sugar transferases"/>
    <property type="match status" value="1"/>
</dbReference>
<dbReference type="InterPro" id="IPR004835">
    <property type="entry name" value="Chitin_synth"/>
</dbReference>
<keyword evidence="6 10" id="KW-0812">Transmembrane</keyword>
<dbReference type="Proteomes" id="UP000039324">
    <property type="component" value="Unassembled WGS sequence"/>
</dbReference>
<keyword evidence="5" id="KW-0808">Transferase</keyword>
<keyword evidence="9" id="KW-0961">Cell wall biogenesis/degradation</keyword>
<name>A0A0G4ILQ0_PLABS</name>